<gene>
    <name evidence="1" type="ORF">HID58_034771</name>
</gene>
<evidence type="ECO:0000313" key="2">
    <source>
        <dbReference type="Proteomes" id="UP000824890"/>
    </source>
</evidence>
<proteinExistence type="predicted"/>
<name>A0ABQ8C304_BRANA</name>
<accession>A0ABQ8C304</accession>
<dbReference type="Proteomes" id="UP000824890">
    <property type="component" value="Unassembled WGS sequence"/>
</dbReference>
<evidence type="ECO:0000313" key="1">
    <source>
        <dbReference type="EMBL" id="KAH0911450.1"/>
    </source>
</evidence>
<organism evidence="1 2">
    <name type="scientific">Brassica napus</name>
    <name type="common">Rape</name>
    <dbReference type="NCBI Taxonomy" id="3708"/>
    <lineage>
        <taxon>Eukaryota</taxon>
        <taxon>Viridiplantae</taxon>
        <taxon>Streptophyta</taxon>
        <taxon>Embryophyta</taxon>
        <taxon>Tracheophyta</taxon>
        <taxon>Spermatophyta</taxon>
        <taxon>Magnoliopsida</taxon>
        <taxon>eudicotyledons</taxon>
        <taxon>Gunneridae</taxon>
        <taxon>Pentapetalae</taxon>
        <taxon>rosids</taxon>
        <taxon>malvids</taxon>
        <taxon>Brassicales</taxon>
        <taxon>Brassicaceae</taxon>
        <taxon>Brassiceae</taxon>
        <taxon>Brassica</taxon>
    </lineage>
</organism>
<dbReference type="EMBL" id="JAGKQM010000009">
    <property type="protein sequence ID" value="KAH0911450.1"/>
    <property type="molecule type" value="Genomic_DNA"/>
</dbReference>
<sequence>MLISMLKLELTCVCTFNQNVPQGTLRGLFL</sequence>
<protein>
    <submittedName>
        <fullName evidence="1">Uncharacterized protein</fullName>
    </submittedName>
</protein>
<keyword evidence="2" id="KW-1185">Reference proteome</keyword>
<reference evidence="1 2" key="1">
    <citation type="submission" date="2021-05" db="EMBL/GenBank/DDBJ databases">
        <title>Genome Assembly of Synthetic Allotetraploid Brassica napus Reveals Homoeologous Exchanges between Subgenomes.</title>
        <authorList>
            <person name="Davis J.T."/>
        </authorList>
    </citation>
    <scope>NUCLEOTIDE SEQUENCE [LARGE SCALE GENOMIC DNA]</scope>
    <source>
        <strain evidence="2">cv. Da-Ae</strain>
        <tissue evidence="1">Seedling</tissue>
    </source>
</reference>
<comment type="caution">
    <text evidence="1">The sequence shown here is derived from an EMBL/GenBank/DDBJ whole genome shotgun (WGS) entry which is preliminary data.</text>
</comment>